<protein>
    <submittedName>
        <fullName evidence="2">Uncharacterized protein</fullName>
    </submittedName>
</protein>
<comment type="caution">
    <text evidence="2">The sequence shown here is derived from an EMBL/GenBank/DDBJ whole genome shotgun (WGS) entry which is preliminary data.</text>
</comment>
<reference evidence="2" key="1">
    <citation type="submission" date="2021-01" db="EMBL/GenBank/DDBJ databases">
        <authorList>
            <person name="Zahm M."/>
            <person name="Roques C."/>
            <person name="Cabau C."/>
            <person name="Klopp C."/>
            <person name="Donnadieu C."/>
            <person name="Jouanno E."/>
            <person name="Lampietro C."/>
            <person name="Louis A."/>
            <person name="Herpin A."/>
            <person name="Echchiki A."/>
            <person name="Berthelot C."/>
            <person name="Parey E."/>
            <person name="Roest-Crollius H."/>
            <person name="Braasch I."/>
            <person name="Postlethwait J."/>
            <person name="Bobe J."/>
            <person name="Montfort J."/>
            <person name="Bouchez O."/>
            <person name="Begum T."/>
            <person name="Mejri S."/>
            <person name="Adams A."/>
            <person name="Chen W.-J."/>
            <person name="Guiguen Y."/>
        </authorList>
    </citation>
    <scope>NUCLEOTIDE SEQUENCE</scope>
    <source>
        <tissue evidence="2">Blood</tissue>
    </source>
</reference>
<dbReference type="EMBL" id="JAERUA010000012">
    <property type="protein sequence ID" value="KAI1892350.1"/>
    <property type="molecule type" value="Genomic_DNA"/>
</dbReference>
<keyword evidence="3" id="KW-1185">Reference proteome</keyword>
<evidence type="ECO:0000313" key="3">
    <source>
        <dbReference type="Proteomes" id="UP000829720"/>
    </source>
</evidence>
<dbReference type="Proteomes" id="UP000829720">
    <property type="component" value="Unassembled WGS sequence"/>
</dbReference>
<sequence length="175" mass="18820">MPILCSVSGIPGVEQGVLSFSGAEETELLGGLCVSARLSLAMDHRQYDLVEGSDENNEMGSPQDGGAEYGHGNAAHGSALSSTPSSDGFETPAYDHSALPGQQRPRRPRLQHSQSILRKQAEEEAIKRSHSLSESYELSAELQDKQVEMLERKYGGVLSPDTRPAQSRPPSASTR</sequence>
<organism evidence="2 3">
    <name type="scientific">Albula goreensis</name>
    <dbReference type="NCBI Taxonomy" id="1534307"/>
    <lineage>
        <taxon>Eukaryota</taxon>
        <taxon>Metazoa</taxon>
        <taxon>Chordata</taxon>
        <taxon>Craniata</taxon>
        <taxon>Vertebrata</taxon>
        <taxon>Euteleostomi</taxon>
        <taxon>Actinopterygii</taxon>
        <taxon>Neopterygii</taxon>
        <taxon>Teleostei</taxon>
        <taxon>Albuliformes</taxon>
        <taxon>Albulidae</taxon>
        <taxon>Albula</taxon>
    </lineage>
</organism>
<feature type="region of interest" description="Disordered" evidence="1">
    <location>
        <begin position="52"/>
        <end position="137"/>
    </location>
</feature>
<accession>A0A8T3D885</accession>
<evidence type="ECO:0000313" key="2">
    <source>
        <dbReference type="EMBL" id="KAI1892350.1"/>
    </source>
</evidence>
<feature type="compositionally biased region" description="Polar residues" evidence="1">
    <location>
        <begin position="79"/>
        <end position="88"/>
    </location>
</feature>
<evidence type="ECO:0000256" key="1">
    <source>
        <dbReference type="SAM" id="MobiDB-lite"/>
    </source>
</evidence>
<proteinExistence type="predicted"/>
<feature type="compositionally biased region" description="Polar residues" evidence="1">
    <location>
        <begin position="164"/>
        <end position="175"/>
    </location>
</feature>
<dbReference type="AlphaFoldDB" id="A0A8T3D885"/>
<gene>
    <name evidence="2" type="ORF">AGOR_G00132460</name>
</gene>
<dbReference type="OrthoDB" id="8960464at2759"/>
<feature type="region of interest" description="Disordered" evidence="1">
    <location>
        <begin position="151"/>
        <end position="175"/>
    </location>
</feature>
<name>A0A8T3D885_9TELE</name>